<dbReference type="EMBL" id="JAJA02000001">
    <property type="protein sequence ID" value="KWS02859.1"/>
    <property type="molecule type" value="Genomic_DNA"/>
</dbReference>
<organism evidence="2 3">
    <name type="scientific">Lysobacter capsici AZ78</name>
    <dbReference type="NCBI Taxonomy" id="1444315"/>
    <lineage>
        <taxon>Bacteria</taxon>
        <taxon>Pseudomonadati</taxon>
        <taxon>Pseudomonadota</taxon>
        <taxon>Gammaproteobacteria</taxon>
        <taxon>Lysobacterales</taxon>
        <taxon>Lysobacteraceae</taxon>
        <taxon>Lysobacter</taxon>
    </lineage>
</organism>
<reference evidence="2 3" key="1">
    <citation type="journal article" date="2014" name="Genome Announc.">
        <title>Draft Genome Sequence of Lysobacter capsici AZ78, a Bacterium Antagonistic to Plant-Pathogenic Oomycetes.</title>
        <authorList>
            <person name="Puopolo G."/>
            <person name="Sonego P."/>
            <person name="Engelen K."/>
            <person name="Pertot I."/>
        </authorList>
    </citation>
    <scope>NUCLEOTIDE SEQUENCE [LARGE SCALE GENOMIC DNA]</scope>
    <source>
        <strain evidence="2 3">AZ78</strain>
    </source>
</reference>
<name>A0A108U5C9_9GAMM</name>
<accession>A0A108U5C9</accession>
<evidence type="ECO:0000313" key="2">
    <source>
        <dbReference type="EMBL" id="KWS02859.1"/>
    </source>
</evidence>
<keyword evidence="3" id="KW-1185">Reference proteome</keyword>
<feature type="chain" id="PRO_5007131546" description="CopL family metal-binding regulatory protein" evidence="1">
    <location>
        <begin position="25"/>
        <end position="163"/>
    </location>
</feature>
<sequence>MTYFSLLLRIVLIVSISLNGYAAAAMTVGGAQAMHRAHTVVAVSSDASSSETAMTAECHEGMAAGMGPAAMSHGGMNHAGMNHAAMNHDAEAATAQSADATLSAQPDDCCGTFRCQCDCTHAVAIVRVALRLAPALAGPALALPPEAAAPNGVSSLPIRPPIA</sequence>
<dbReference type="Proteomes" id="UP000023435">
    <property type="component" value="Unassembled WGS sequence"/>
</dbReference>
<dbReference type="AlphaFoldDB" id="A0A108U5C9"/>
<keyword evidence="1" id="KW-0732">Signal</keyword>
<dbReference type="RefSeq" id="WP_036103962.1">
    <property type="nucleotide sequence ID" value="NZ_JAJA02000001.1"/>
</dbReference>
<evidence type="ECO:0008006" key="4">
    <source>
        <dbReference type="Google" id="ProtNLM"/>
    </source>
</evidence>
<gene>
    <name evidence="2" type="ORF">AZ78_0405</name>
</gene>
<evidence type="ECO:0000313" key="3">
    <source>
        <dbReference type="Proteomes" id="UP000023435"/>
    </source>
</evidence>
<protein>
    <recommendedName>
        <fullName evidence="4">CopL family metal-binding regulatory protein</fullName>
    </recommendedName>
</protein>
<feature type="signal peptide" evidence="1">
    <location>
        <begin position="1"/>
        <end position="24"/>
    </location>
</feature>
<proteinExistence type="predicted"/>
<comment type="caution">
    <text evidence="2">The sequence shown here is derived from an EMBL/GenBank/DDBJ whole genome shotgun (WGS) entry which is preliminary data.</text>
</comment>
<evidence type="ECO:0000256" key="1">
    <source>
        <dbReference type="SAM" id="SignalP"/>
    </source>
</evidence>